<dbReference type="OMA" id="NEMQEFT"/>
<dbReference type="GO" id="GO:0005634">
    <property type="term" value="C:nucleus"/>
    <property type="evidence" value="ECO:0007669"/>
    <property type="project" value="UniProtKB-SubCell"/>
</dbReference>
<protein>
    <submittedName>
        <fullName evidence="8">HIRA-interacting protein 3 isoform X1</fullName>
    </submittedName>
</protein>
<evidence type="ECO:0000256" key="5">
    <source>
        <dbReference type="SAM" id="MobiDB-lite"/>
    </source>
</evidence>
<dbReference type="Proteomes" id="UP001652622">
    <property type="component" value="Unplaced"/>
</dbReference>
<keyword evidence="2" id="KW-0143">Chaperone</keyword>
<feature type="domain" description="Histone chaperone" evidence="6">
    <location>
        <begin position="670"/>
        <end position="706"/>
    </location>
</feature>
<dbReference type="KEGG" id="pgut:117666776"/>
<dbReference type="CTD" id="8479"/>
<feature type="coiled-coil region" evidence="4">
    <location>
        <begin position="41"/>
        <end position="69"/>
    </location>
</feature>
<feature type="compositionally biased region" description="Polar residues" evidence="5">
    <location>
        <begin position="453"/>
        <end position="468"/>
    </location>
</feature>
<evidence type="ECO:0000256" key="4">
    <source>
        <dbReference type="SAM" id="Coils"/>
    </source>
</evidence>
<dbReference type="RefSeq" id="XP_034275600.1">
    <property type="nucleotide sequence ID" value="XM_034419709.2"/>
</dbReference>
<dbReference type="PANTHER" id="PTHR15410">
    <property type="entry name" value="HIRA-INTERACTING PROTEIN 3"/>
    <property type="match status" value="1"/>
</dbReference>
<feature type="compositionally biased region" description="Basic residues" evidence="5">
    <location>
        <begin position="391"/>
        <end position="406"/>
    </location>
</feature>
<feature type="compositionally biased region" description="Basic residues" evidence="5">
    <location>
        <begin position="545"/>
        <end position="564"/>
    </location>
</feature>
<dbReference type="InParanoid" id="A0A6P9C6T7"/>
<dbReference type="InterPro" id="IPR037647">
    <property type="entry name" value="HIRIP3"/>
</dbReference>
<dbReference type="AlphaFoldDB" id="A0A6P9C6T7"/>
<keyword evidence="4" id="KW-0175">Coiled coil</keyword>
<feature type="region of interest" description="Disordered" evidence="5">
    <location>
        <begin position="74"/>
        <end position="614"/>
    </location>
</feature>
<dbReference type="SMART" id="SM01082">
    <property type="entry name" value="CHZ"/>
    <property type="match status" value="1"/>
</dbReference>
<keyword evidence="3" id="KW-0539">Nucleus</keyword>
<feature type="compositionally biased region" description="Basic and acidic residues" evidence="5">
    <location>
        <begin position="438"/>
        <end position="451"/>
    </location>
</feature>
<feature type="compositionally biased region" description="Basic and acidic residues" evidence="5">
    <location>
        <begin position="284"/>
        <end position="301"/>
    </location>
</feature>
<feature type="compositionally biased region" description="Basic and acidic residues" evidence="5">
    <location>
        <begin position="98"/>
        <end position="110"/>
    </location>
</feature>
<feature type="region of interest" description="Disordered" evidence="5">
    <location>
        <begin position="700"/>
        <end position="736"/>
    </location>
</feature>
<feature type="compositionally biased region" description="Acidic residues" evidence="5">
    <location>
        <begin position="573"/>
        <end position="587"/>
    </location>
</feature>
<comment type="subcellular location">
    <subcellularLocation>
        <location evidence="1">Nucleus</location>
    </subcellularLocation>
</comment>
<reference evidence="8" key="1">
    <citation type="submission" date="2025-08" db="UniProtKB">
        <authorList>
            <consortium name="RefSeq"/>
        </authorList>
    </citation>
    <scope>IDENTIFICATION</scope>
    <source>
        <tissue evidence="8">Blood</tissue>
    </source>
</reference>
<dbReference type="InterPro" id="IPR019098">
    <property type="entry name" value="Histone_chaperone_domain_CHZ"/>
</dbReference>
<dbReference type="GeneID" id="117666776"/>
<feature type="compositionally biased region" description="Basic and acidic residues" evidence="5">
    <location>
        <begin position="77"/>
        <end position="91"/>
    </location>
</feature>
<evidence type="ECO:0000256" key="2">
    <source>
        <dbReference type="ARBA" id="ARBA00023186"/>
    </source>
</evidence>
<feature type="compositionally biased region" description="Basic and acidic residues" evidence="5">
    <location>
        <begin position="407"/>
        <end position="421"/>
    </location>
</feature>
<gene>
    <name evidence="8" type="primary">HIRIP3</name>
</gene>
<evidence type="ECO:0000259" key="6">
    <source>
        <dbReference type="SMART" id="SM01082"/>
    </source>
</evidence>
<dbReference type="OrthoDB" id="552755at2759"/>
<evidence type="ECO:0000256" key="1">
    <source>
        <dbReference type="ARBA" id="ARBA00004123"/>
    </source>
</evidence>
<dbReference type="PANTHER" id="PTHR15410:SF2">
    <property type="entry name" value="HIRA-INTERACTING PROTEIN 3"/>
    <property type="match status" value="1"/>
</dbReference>
<evidence type="ECO:0000256" key="3">
    <source>
        <dbReference type="ARBA" id="ARBA00023242"/>
    </source>
</evidence>
<evidence type="ECO:0000313" key="8">
    <source>
        <dbReference type="RefSeq" id="XP_034275600.1"/>
    </source>
</evidence>
<name>A0A6P9C6T7_PANGU</name>
<proteinExistence type="predicted"/>
<feature type="compositionally biased region" description="Basic residues" evidence="5">
    <location>
        <begin position="594"/>
        <end position="604"/>
    </location>
</feature>
<accession>A0A6P9C6T7</accession>
<feature type="compositionally biased region" description="Basic and acidic residues" evidence="5">
    <location>
        <begin position="341"/>
        <end position="355"/>
    </location>
</feature>
<evidence type="ECO:0000313" key="7">
    <source>
        <dbReference type="Proteomes" id="UP001652622"/>
    </source>
</evidence>
<feature type="compositionally biased region" description="Basic and acidic residues" evidence="5">
    <location>
        <begin position="116"/>
        <end position="133"/>
    </location>
</feature>
<sequence>MAGGAAGQQQKMRDFVSRLFQGSPDLSILTHAIIRKKYLDHVGLENLSKQEKEQLKQLVEEELVQMKVDQLPSNVELRTETQDSFKSGDRKRPLHISHSLEDEIKNEQGQKRQKIEKKLEVSSDEKDSGIDSKKRPRHGSPKLLRMFSDSSDQEDSGAGNHSAESESNEETTKSKRKSSLQEARGRSRKSTKGQGIRGSQKREVSESEETTTDTGQSDLEEEVKEHRKVTKGNSLKQRDFKKKVNKGFKATDPKSKAKNRMMNKQREERSLSEGGTDLSAVEEISEKKREWSESESEEKKSFSTNKAQQRMGPGTQKGSKGDESEDASGSGLDQKCNLQKKMADSQCRRKGRVIDDSGSSSEDSAGQSPMRKEGAKRARGERGSQQTGNHYKPKRQPKERGGRKKLQREDLGRKKPEEVKKMTQRIQETTSEEPESESGEHKSAEAEKKCVQDPTSSEGEPQSETNQDQPRKAALISHPSESESDESEDGDPRALGKESKHVSGSDSSQGEEKLKKRAAQKSQRKSIGKEISVLGSEDLGSEFKGKKKFQNQQQRRTKKLQRRSATKEKQEEESSQEEDSSSEEDEPTTSQQHHLGKDKKHHSGKKEEHPSVQRLKRYIRECGVRRNYIKLLAGCHSRKAQIVVLKEELESLGIKGTPSLAKCKALKQKREEAAEVASLDINNIIATEGRPKRRKVWSLYNKPQESPSSPEEPIVRRHTTDWSQLRGVISSDGESG</sequence>
<organism evidence="7 8">
    <name type="scientific">Pantherophis guttatus</name>
    <name type="common">Corn snake</name>
    <name type="synonym">Elaphe guttata</name>
    <dbReference type="NCBI Taxonomy" id="94885"/>
    <lineage>
        <taxon>Eukaryota</taxon>
        <taxon>Metazoa</taxon>
        <taxon>Chordata</taxon>
        <taxon>Craniata</taxon>
        <taxon>Vertebrata</taxon>
        <taxon>Euteleostomi</taxon>
        <taxon>Lepidosauria</taxon>
        <taxon>Squamata</taxon>
        <taxon>Bifurcata</taxon>
        <taxon>Unidentata</taxon>
        <taxon>Episquamata</taxon>
        <taxon>Toxicofera</taxon>
        <taxon>Serpentes</taxon>
        <taxon>Colubroidea</taxon>
        <taxon>Colubridae</taxon>
        <taxon>Colubrinae</taxon>
        <taxon>Pantherophis</taxon>
    </lineage>
</organism>
<keyword evidence="7" id="KW-1185">Reference proteome</keyword>
<feature type="compositionally biased region" description="Basic and acidic residues" evidence="5">
    <location>
        <begin position="370"/>
        <end position="382"/>
    </location>
</feature>
<feature type="compositionally biased region" description="Basic and acidic residues" evidence="5">
    <location>
        <begin position="490"/>
        <end position="503"/>
    </location>
</feature>
<feature type="compositionally biased region" description="Basic residues" evidence="5">
    <location>
        <begin position="515"/>
        <end position="526"/>
    </location>
</feature>